<dbReference type="Gene3D" id="1.25.40.10">
    <property type="entry name" value="Tetratricopeptide repeat domain"/>
    <property type="match status" value="1"/>
</dbReference>
<evidence type="ECO:0000313" key="2">
    <source>
        <dbReference type="Proteomes" id="UP000323011"/>
    </source>
</evidence>
<dbReference type="InterPro" id="IPR019734">
    <property type="entry name" value="TPR_rpt"/>
</dbReference>
<name>A0A5A8CQ13_CAFRO</name>
<dbReference type="PANTHER" id="PTHR44809:SF1">
    <property type="entry name" value="PROTEIN O-MANNOSYL-TRANSFERASE TMTC1"/>
    <property type="match status" value="1"/>
</dbReference>
<gene>
    <name evidence="1" type="ORF">FNF29_02411</name>
</gene>
<dbReference type="SUPFAM" id="SSF48452">
    <property type="entry name" value="TPR-like"/>
    <property type="match status" value="1"/>
</dbReference>
<dbReference type="EMBL" id="VLTN01000011">
    <property type="protein sequence ID" value="KAA0154534.1"/>
    <property type="molecule type" value="Genomic_DNA"/>
</dbReference>
<organism evidence="1 2">
    <name type="scientific">Cafeteria roenbergensis</name>
    <name type="common">Marine flagellate</name>
    <dbReference type="NCBI Taxonomy" id="33653"/>
    <lineage>
        <taxon>Eukaryota</taxon>
        <taxon>Sar</taxon>
        <taxon>Stramenopiles</taxon>
        <taxon>Bigyra</taxon>
        <taxon>Opalozoa</taxon>
        <taxon>Bicosoecida</taxon>
        <taxon>Cafeteriaceae</taxon>
        <taxon>Cafeteria</taxon>
    </lineage>
</organism>
<dbReference type="Proteomes" id="UP000323011">
    <property type="component" value="Unassembled WGS sequence"/>
</dbReference>
<accession>A0A5A8CQ13</accession>
<dbReference type="SMART" id="SM00028">
    <property type="entry name" value="TPR"/>
    <property type="match status" value="3"/>
</dbReference>
<dbReference type="InterPro" id="IPR052943">
    <property type="entry name" value="TMTC_O-mannosyl-trnsfr"/>
</dbReference>
<protein>
    <submittedName>
        <fullName evidence="1">Uncharacterized protein</fullName>
    </submittedName>
</protein>
<proteinExistence type="predicted"/>
<dbReference type="PANTHER" id="PTHR44809">
    <property type="match status" value="1"/>
</dbReference>
<sequence length="415" mass="43599">MSRPDKASWDASRREEDAVLAMRDGAHLRGRGVLGRLTEASLRATALDTSVRDAAKAESMALDALEARPSYAPAQWVLASCTAQLAAEGRATASEGRDAFAKAVDAFGGEAEAPASLLLEAGTFLRVRCGERGDAERVLEAAVAACAGTGWRGWAPHGCPSDRDHPLAVVLGEALAQLALVAHTGSSGSGSGGSGSSSGPSGGVLCQADAERLYKHSLSVHPFNAVALTNLGLFTADVLRRPRDAEKLHRRAVAVDPANAPALYNLGALLGEHGEDGHQEAMELYRRAVEAQPDHAFALFNLAVGLEEEGDLEGARTNYALATVCSPTDALMRADYASFLWWKVREGPDAEAEFRSALEAGPDNVAVLRQWLRFADDDEAVAEVTRCCGTKARDAMAMAAADARAKLAALGEQAA</sequence>
<dbReference type="InterPro" id="IPR011990">
    <property type="entry name" value="TPR-like_helical_dom_sf"/>
</dbReference>
<keyword evidence="2" id="KW-1185">Reference proteome</keyword>
<reference evidence="1 2" key="1">
    <citation type="submission" date="2019-07" db="EMBL/GenBank/DDBJ databases">
        <title>Genomes of Cafeteria roenbergensis.</title>
        <authorList>
            <person name="Fischer M.G."/>
            <person name="Hackl T."/>
            <person name="Roman M."/>
        </authorList>
    </citation>
    <scope>NUCLEOTIDE SEQUENCE [LARGE SCALE GENOMIC DNA]</scope>
    <source>
        <strain evidence="1 2">BVI</strain>
    </source>
</reference>
<comment type="caution">
    <text evidence="1">The sequence shown here is derived from an EMBL/GenBank/DDBJ whole genome shotgun (WGS) entry which is preliminary data.</text>
</comment>
<evidence type="ECO:0000313" key="1">
    <source>
        <dbReference type="EMBL" id="KAA0154534.1"/>
    </source>
</evidence>
<dbReference type="AlphaFoldDB" id="A0A5A8CQ13"/>